<protein>
    <submittedName>
        <fullName evidence="1">Uncharacterized protein</fullName>
    </submittedName>
</protein>
<proteinExistence type="predicted"/>
<dbReference type="AlphaFoldDB" id="A0AAV8YBQ4"/>
<evidence type="ECO:0000313" key="2">
    <source>
        <dbReference type="Proteomes" id="UP001162162"/>
    </source>
</evidence>
<evidence type="ECO:0000313" key="1">
    <source>
        <dbReference type="EMBL" id="KAJ8948515.1"/>
    </source>
</evidence>
<name>A0AAV8YBQ4_9CUCU</name>
<dbReference type="EMBL" id="JAPWTK010000135">
    <property type="protein sequence ID" value="KAJ8948515.1"/>
    <property type="molecule type" value="Genomic_DNA"/>
</dbReference>
<reference evidence="1" key="1">
    <citation type="journal article" date="2023" name="Insect Mol. Biol.">
        <title>Genome sequencing provides insights into the evolution of gene families encoding plant cell wall-degrading enzymes in longhorned beetles.</title>
        <authorList>
            <person name="Shin N.R."/>
            <person name="Okamura Y."/>
            <person name="Kirsch R."/>
            <person name="Pauchet Y."/>
        </authorList>
    </citation>
    <scope>NUCLEOTIDE SEQUENCE</scope>
    <source>
        <strain evidence="1">AMC_N1</strain>
    </source>
</reference>
<sequence>MGLPFVTVLVTQSRSLFRRHGFVNSARVTIQRCLGEELRSALWALRAHRGPQQKHPLGQGDVGTHVLQDFYPAGPQAVEKLGDYGTSGLLHAEDLVVLLDVRRVVQCPYRLEALRVQCDGIIVVHAMCFILGVESNSVLPDWSRILR</sequence>
<dbReference type="Proteomes" id="UP001162162">
    <property type="component" value="Unassembled WGS sequence"/>
</dbReference>
<organism evidence="1 2">
    <name type="scientific">Aromia moschata</name>
    <dbReference type="NCBI Taxonomy" id="1265417"/>
    <lineage>
        <taxon>Eukaryota</taxon>
        <taxon>Metazoa</taxon>
        <taxon>Ecdysozoa</taxon>
        <taxon>Arthropoda</taxon>
        <taxon>Hexapoda</taxon>
        <taxon>Insecta</taxon>
        <taxon>Pterygota</taxon>
        <taxon>Neoptera</taxon>
        <taxon>Endopterygota</taxon>
        <taxon>Coleoptera</taxon>
        <taxon>Polyphaga</taxon>
        <taxon>Cucujiformia</taxon>
        <taxon>Chrysomeloidea</taxon>
        <taxon>Cerambycidae</taxon>
        <taxon>Cerambycinae</taxon>
        <taxon>Callichromatini</taxon>
        <taxon>Aromia</taxon>
    </lineage>
</organism>
<accession>A0AAV8YBQ4</accession>
<gene>
    <name evidence="1" type="ORF">NQ318_000055</name>
</gene>
<keyword evidence="2" id="KW-1185">Reference proteome</keyword>
<comment type="caution">
    <text evidence="1">The sequence shown here is derived from an EMBL/GenBank/DDBJ whole genome shotgun (WGS) entry which is preliminary data.</text>
</comment>